<dbReference type="Proteomes" id="UP000399805">
    <property type="component" value="Unassembled WGS sequence"/>
</dbReference>
<dbReference type="AlphaFoldDB" id="A0A6I8LYE3"/>
<sequence>MTPSETTTVQPVTGGATATVAAALLGFFVVTLDGVVVNVALPAVRADLGGGITGLQWVIDGYTLMFAAFLLSAGSLADRIGAKRAFGLGVAVFVLSSLACGVAPTLPTLVVCRLLQGAAAAVVMPSSMALIGQAFPDRVRRARAVAVWAMGGAVASSAGPVLGGVLTLASWRWIFLINLPAGAVALALLARVAPSAHHRVPFDRPGQITGVLAMAASVYGAIEAGRAGLTAPHVVAAFVVAVASMVVFVLVERRVAAPMLPLELFRSRIVVTVVVIGFAFMVGYYGMPFVLSLLLQNQGLSAVRTGVVFLPMMLAGLVLTPLVPRVTERTGTRPVVVTGLALMTAGLAVVALLLATTPTWVIAAVMVLVGLAGPTVIPPVIAVLLGAVDAARAGTASGVLNTSRQLGGALAVAVFGALLNAPSGLAAGMRVSLLLAAAVAAAAAFAAFAGLRTSH</sequence>
<dbReference type="EMBL" id="CABVGP010000002">
    <property type="protein sequence ID" value="VVJ21553.1"/>
    <property type="molecule type" value="Genomic_DNA"/>
</dbReference>
<evidence type="ECO:0000259" key="7">
    <source>
        <dbReference type="PROSITE" id="PS50850"/>
    </source>
</evidence>
<feature type="transmembrane region" description="Helical" evidence="6">
    <location>
        <begin position="431"/>
        <end position="451"/>
    </location>
</feature>
<organism evidence="8 9">
    <name type="scientific">Amycolatopsis camponoti</name>
    <dbReference type="NCBI Taxonomy" id="2606593"/>
    <lineage>
        <taxon>Bacteria</taxon>
        <taxon>Bacillati</taxon>
        <taxon>Actinomycetota</taxon>
        <taxon>Actinomycetes</taxon>
        <taxon>Pseudonocardiales</taxon>
        <taxon>Pseudonocardiaceae</taxon>
        <taxon>Amycolatopsis</taxon>
    </lineage>
</organism>
<dbReference type="PROSITE" id="PS50850">
    <property type="entry name" value="MFS"/>
    <property type="match status" value="1"/>
</dbReference>
<feature type="transmembrane region" description="Helical" evidence="6">
    <location>
        <begin position="173"/>
        <end position="193"/>
    </location>
</feature>
<evidence type="ECO:0000256" key="1">
    <source>
        <dbReference type="ARBA" id="ARBA00004651"/>
    </source>
</evidence>
<dbReference type="Pfam" id="PF07690">
    <property type="entry name" value="MFS_1"/>
    <property type="match status" value="1"/>
</dbReference>
<feature type="transmembrane region" description="Helical" evidence="6">
    <location>
        <begin position="113"/>
        <end position="132"/>
    </location>
</feature>
<dbReference type="InterPro" id="IPR011701">
    <property type="entry name" value="MFS"/>
</dbReference>
<evidence type="ECO:0000313" key="8">
    <source>
        <dbReference type="EMBL" id="VVJ21553.1"/>
    </source>
</evidence>
<dbReference type="PRINTS" id="PR01036">
    <property type="entry name" value="TCRTETB"/>
</dbReference>
<dbReference type="GO" id="GO:0022857">
    <property type="term" value="F:transmembrane transporter activity"/>
    <property type="evidence" value="ECO:0007669"/>
    <property type="project" value="InterPro"/>
</dbReference>
<dbReference type="Gene3D" id="1.20.1250.20">
    <property type="entry name" value="MFS general substrate transporter like domains"/>
    <property type="match status" value="1"/>
</dbReference>
<feature type="transmembrane region" description="Helical" evidence="6">
    <location>
        <begin position="144"/>
        <end position="167"/>
    </location>
</feature>
<keyword evidence="5 6" id="KW-0472">Membrane</keyword>
<feature type="transmembrane region" description="Helical" evidence="6">
    <location>
        <begin position="271"/>
        <end position="295"/>
    </location>
</feature>
<accession>A0A6I8LYE3</accession>
<dbReference type="PANTHER" id="PTHR42718:SF9">
    <property type="entry name" value="MAJOR FACILITATOR SUPERFAMILY MULTIDRUG TRANSPORTER MFSC"/>
    <property type="match status" value="1"/>
</dbReference>
<feature type="transmembrane region" description="Helical" evidence="6">
    <location>
        <begin position="12"/>
        <end position="32"/>
    </location>
</feature>
<dbReference type="SUPFAM" id="SSF103473">
    <property type="entry name" value="MFS general substrate transporter"/>
    <property type="match status" value="1"/>
</dbReference>
<dbReference type="Gene3D" id="1.20.1720.10">
    <property type="entry name" value="Multidrug resistance protein D"/>
    <property type="match status" value="1"/>
</dbReference>
<dbReference type="InterPro" id="IPR036259">
    <property type="entry name" value="MFS_trans_sf"/>
</dbReference>
<keyword evidence="2" id="KW-0813">Transport</keyword>
<comment type="subcellular location">
    <subcellularLocation>
        <location evidence="1">Cell membrane</location>
        <topology evidence="1">Multi-pass membrane protein</topology>
    </subcellularLocation>
</comment>
<keyword evidence="4 6" id="KW-1133">Transmembrane helix</keyword>
<keyword evidence="9" id="KW-1185">Reference proteome</keyword>
<feature type="transmembrane region" description="Helical" evidence="6">
    <location>
        <begin position="234"/>
        <end position="251"/>
    </location>
</feature>
<feature type="transmembrane region" description="Helical" evidence="6">
    <location>
        <begin position="360"/>
        <end position="385"/>
    </location>
</feature>
<protein>
    <submittedName>
        <fullName evidence="8">Drug:proton antiporter</fullName>
    </submittedName>
</protein>
<feature type="transmembrane region" description="Helical" evidence="6">
    <location>
        <begin position="301"/>
        <end position="323"/>
    </location>
</feature>
<name>A0A6I8LYE3_9PSEU</name>
<dbReference type="InterPro" id="IPR020846">
    <property type="entry name" value="MFS_dom"/>
</dbReference>
<evidence type="ECO:0000256" key="2">
    <source>
        <dbReference type="ARBA" id="ARBA00022448"/>
    </source>
</evidence>
<feature type="domain" description="Major facilitator superfamily (MFS) profile" evidence="7">
    <location>
        <begin position="19"/>
        <end position="454"/>
    </location>
</feature>
<evidence type="ECO:0000256" key="6">
    <source>
        <dbReference type="SAM" id="Phobius"/>
    </source>
</evidence>
<dbReference type="PANTHER" id="PTHR42718">
    <property type="entry name" value="MAJOR FACILITATOR SUPERFAMILY MULTIDRUG TRANSPORTER MFSC"/>
    <property type="match status" value="1"/>
</dbReference>
<feature type="transmembrane region" description="Helical" evidence="6">
    <location>
        <begin position="406"/>
        <end position="425"/>
    </location>
</feature>
<reference evidence="8 9" key="1">
    <citation type="submission" date="2019-09" db="EMBL/GenBank/DDBJ databases">
        <authorList>
            <person name="Leyn A S."/>
        </authorList>
    </citation>
    <scope>NUCLEOTIDE SEQUENCE [LARGE SCALE GENOMIC DNA]</scope>
    <source>
        <strain evidence="8">AA231_1</strain>
    </source>
</reference>
<feature type="transmembrane region" description="Helical" evidence="6">
    <location>
        <begin position="205"/>
        <end position="222"/>
    </location>
</feature>
<dbReference type="GO" id="GO:0005886">
    <property type="term" value="C:plasma membrane"/>
    <property type="evidence" value="ECO:0007669"/>
    <property type="project" value="UniProtKB-SubCell"/>
</dbReference>
<keyword evidence="3 6" id="KW-0812">Transmembrane</keyword>
<proteinExistence type="predicted"/>
<feature type="transmembrane region" description="Helical" evidence="6">
    <location>
        <begin position="52"/>
        <end position="73"/>
    </location>
</feature>
<evidence type="ECO:0000313" key="9">
    <source>
        <dbReference type="Proteomes" id="UP000399805"/>
    </source>
</evidence>
<feature type="transmembrane region" description="Helical" evidence="6">
    <location>
        <begin position="85"/>
        <end position="107"/>
    </location>
</feature>
<dbReference type="RefSeq" id="WP_155546484.1">
    <property type="nucleotide sequence ID" value="NZ_CABVGP010000002.1"/>
</dbReference>
<evidence type="ECO:0000256" key="4">
    <source>
        <dbReference type="ARBA" id="ARBA00022989"/>
    </source>
</evidence>
<feature type="transmembrane region" description="Helical" evidence="6">
    <location>
        <begin position="335"/>
        <end position="354"/>
    </location>
</feature>
<gene>
    <name evidence="8" type="ORF">AA23TX_06574</name>
</gene>
<evidence type="ECO:0000256" key="5">
    <source>
        <dbReference type="ARBA" id="ARBA00023136"/>
    </source>
</evidence>
<evidence type="ECO:0000256" key="3">
    <source>
        <dbReference type="ARBA" id="ARBA00022692"/>
    </source>
</evidence>